<gene>
    <name evidence="18" type="ORF">EES38_12530</name>
</gene>
<dbReference type="GO" id="GO:0044716">
    <property type="term" value="F:8-oxo-GDP phosphatase activity"/>
    <property type="evidence" value="ECO:0007669"/>
    <property type="project" value="TreeGrafter"/>
</dbReference>
<sequence>MQVHECVSFLLIKDDMILLETRSQDKATDPGLIAIPGGHMESGETQSDTLQREIKEELNIEVEKYQYLCSLYHPTAELQLIHYYIVTDWSGEIMALEAENVNWYSIIKAPIDIEADLRALSELSRVGAYLLS</sequence>
<evidence type="ECO:0000256" key="9">
    <source>
        <dbReference type="ARBA" id="ARBA00023204"/>
    </source>
</evidence>
<accession>A0A3N9U3D2</accession>
<evidence type="ECO:0000256" key="4">
    <source>
        <dbReference type="ARBA" id="ARBA00022705"/>
    </source>
</evidence>
<keyword evidence="5" id="KW-0479">Metal-binding</keyword>
<dbReference type="Pfam" id="PF00293">
    <property type="entry name" value="NUDIX"/>
    <property type="match status" value="1"/>
</dbReference>
<dbReference type="EC" id="3.6.1.55" evidence="12"/>
<dbReference type="GO" id="GO:0006260">
    <property type="term" value="P:DNA replication"/>
    <property type="evidence" value="ECO:0007669"/>
    <property type="project" value="UniProtKB-KW"/>
</dbReference>
<evidence type="ECO:0000256" key="10">
    <source>
        <dbReference type="ARBA" id="ARBA00035861"/>
    </source>
</evidence>
<evidence type="ECO:0000256" key="11">
    <source>
        <dbReference type="ARBA" id="ARBA00036904"/>
    </source>
</evidence>
<dbReference type="InterPro" id="IPR000086">
    <property type="entry name" value="NUDIX_hydrolase_dom"/>
</dbReference>
<dbReference type="EMBL" id="RJVQ01000005">
    <property type="protein sequence ID" value="RQW62546.1"/>
    <property type="molecule type" value="Genomic_DNA"/>
</dbReference>
<keyword evidence="4" id="KW-0235">DNA replication</keyword>
<reference evidence="18 19" key="1">
    <citation type="submission" date="2018-11" db="EMBL/GenBank/DDBJ databases">
        <title>Vibrio LJC006 sp. nov., isolated from seawater during the bloom of the enteromorpha.</title>
        <authorList>
            <person name="Liang J."/>
        </authorList>
    </citation>
    <scope>NUCLEOTIDE SEQUENCE [LARGE SCALE GENOMIC DNA]</scope>
    <source>
        <strain evidence="18 19">LJC006</strain>
    </source>
</reference>
<keyword evidence="9" id="KW-0234">DNA repair</keyword>
<dbReference type="PROSITE" id="PS00893">
    <property type="entry name" value="NUDIX_BOX"/>
    <property type="match status" value="1"/>
</dbReference>
<evidence type="ECO:0000313" key="18">
    <source>
        <dbReference type="EMBL" id="RQW62546.1"/>
    </source>
</evidence>
<dbReference type="InterPro" id="IPR015797">
    <property type="entry name" value="NUDIX_hydrolase-like_dom_sf"/>
</dbReference>
<dbReference type="GO" id="GO:0046872">
    <property type="term" value="F:metal ion binding"/>
    <property type="evidence" value="ECO:0007669"/>
    <property type="project" value="UniProtKB-KW"/>
</dbReference>
<dbReference type="Gene3D" id="3.90.79.10">
    <property type="entry name" value="Nucleoside Triphosphate Pyrophosphohydrolase"/>
    <property type="match status" value="1"/>
</dbReference>
<feature type="domain" description="Nudix hydrolase" evidence="17">
    <location>
        <begin position="2"/>
        <end position="126"/>
    </location>
</feature>
<dbReference type="GO" id="GO:0044715">
    <property type="term" value="F:8-oxo-dGDP phosphatase activity"/>
    <property type="evidence" value="ECO:0007669"/>
    <property type="project" value="TreeGrafter"/>
</dbReference>
<dbReference type="InterPro" id="IPR047127">
    <property type="entry name" value="MutT-like"/>
</dbReference>
<protein>
    <recommendedName>
        <fullName evidence="13">8-oxo-dGTP diphosphatase</fullName>
        <ecNumber evidence="12">3.6.1.55</ecNumber>
    </recommendedName>
    <alternativeName>
        <fullName evidence="16">7,8-dihydro-8-oxoguanine-triphosphatase</fullName>
    </alternativeName>
    <alternativeName>
        <fullName evidence="15">Mutator protein MutT</fullName>
    </alternativeName>
    <alternativeName>
        <fullName evidence="14">dGTP pyrophosphohydrolase</fullName>
    </alternativeName>
</protein>
<evidence type="ECO:0000259" key="17">
    <source>
        <dbReference type="PROSITE" id="PS51462"/>
    </source>
</evidence>
<evidence type="ECO:0000256" key="5">
    <source>
        <dbReference type="ARBA" id="ARBA00022723"/>
    </source>
</evidence>
<dbReference type="AlphaFoldDB" id="A0A3N9U3D2"/>
<evidence type="ECO:0000256" key="13">
    <source>
        <dbReference type="ARBA" id="ARBA00040794"/>
    </source>
</evidence>
<dbReference type="OrthoDB" id="9787476at2"/>
<evidence type="ECO:0000256" key="16">
    <source>
        <dbReference type="ARBA" id="ARBA00042798"/>
    </source>
</evidence>
<evidence type="ECO:0000256" key="1">
    <source>
        <dbReference type="ARBA" id="ARBA00001946"/>
    </source>
</evidence>
<comment type="similarity">
    <text evidence="2">Belongs to the Nudix hydrolase family.</text>
</comment>
<dbReference type="Proteomes" id="UP000281112">
    <property type="component" value="Unassembled WGS sequence"/>
</dbReference>
<dbReference type="PANTHER" id="PTHR47707">
    <property type="entry name" value="8-OXO-DGTP DIPHOSPHATASE"/>
    <property type="match status" value="1"/>
</dbReference>
<dbReference type="GO" id="GO:0006281">
    <property type="term" value="P:DNA repair"/>
    <property type="evidence" value="ECO:0007669"/>
    <property type="project" value="UniProtKB-KW"/>
</dbReference>
<evidence type="ECO:0000256" key="14">
    <source>
        <dbReference type="ARBA" id="ARBA00041592"/>
    </source>
</evidence>
<evidence type="ECO:0000256" key="3">
    <source>
        <dbReference type="ARBA" id="ARBA00022457"/>
    </source>
</evidence>
<comment type="caution">
    <text evidence="18">The sequence shown here is derived from an EMBL/GenBank/DDBJ whole genome shotgun (WGS) entry which is preliminary data.</text>
</comment>
<dbReference type="PANTHER" id="PTHR47707:SF1">
    <property type="entry name" value="NUDIX HYDROLASE FAMILY PROTEIN"/>
    <property type="match status" value="1"/>
</dbReference>
<evidence type="ECO:0000256" key="6">
    <source>
        <dbReference type="ARBA" id="ARBA00022763"/>
    </source>
</evidence>
<evidence type="ECO:0000313" key="19">
    <source>
        <dbReference type="Proteomes" id="UP000281112"/>
    </source>
</evidence>
<comment type="catalytic activity">
    <reaction evidence="10">
        <text>8-oxo-dGTP + H2O = 8-oxo-dGMP + diphosphate + H(+)</text>
        <dbReference type="Rhea" id="RHEA:31575"/>
        <dbReference type="ChEBI" id="CHEBI:15377"/>
        <dbReference type="ChEBI" id="CHEBI:15378"/>
        <dbReference type="ChEBI" id="CHEBI:33019"/>
        <dbReference type="ChEBI" id="CHEBI:63224"/>
        <dbReference type="ChEBI" id="CHEBI:77896"/>
        <dbReference type="EC" id="3.6.1.55"/>
    </reaction>
</comment>
<dbReference type="RefSeq" id="WP_124937540.1">
    <property type="nucleotide sequence ID" value="NZ_RJVQ01000005.1"/>
</dbReference>
<evidence type="ECO:0000256" key="15">
    <source>
        <dbReference type="ARBA" id="ARBA00041979"/>
    </source>
</evidence>
<evidence type="ECO:0000256" key="7">
    <source>
        <dbReference type="ARBA" id="ARBA00022801"/>
    </source>
</evidence>
<keyword evidence="19" id="KW-1185">Reference proteome</keyword>
<dbReference type="PROSITE" id="PS51462">
    <property type="entry name" value="NUDIX"/>
    <property type="match status" value="1"/>
</dbReference>
<evidence type="ECO:0000256" key="12">
    <source>
        <dbReference type="ARBA" id="ARBA00038905"/>
    </source>
</evidence>
<name>A0A3N9U3D2_9VIBR</name>
<keyword evidence="8" id="KW-0460">Magnesium</keyword>
<comment type="cofactor">
    <cofactor evidence="1">
        <name>Mg(2+)</name>
        <dbReference type="ChEBI" id="CHEBI:18420"/>
    </cofactor>
</comment>
<comment type="catalytic activity">
    <reaction evidence="11">
        <text>8-oxo-GTP + H2O = 8-oxo-GMP + diphosphate + H(+)</text>
        <dbReference type="Rhea" id="RHEA:67616"/>
        <dbReference type="ChEBI" id="CHEBI:15377"/>
        <dbReference type="ChEBI" id="CHEBI:15378"/>
        <dbReference type="ChEBI" id="CHEBI:33019"/>
        <dbReference type="ChEBI" id="CHEBI:143553"/>
        <dbReference type="ChEBI" id="CHEBI:145694"/>
    </reaction>
</comment>
<keyword evidence="6" id="KW-0227">DNA damage</keyword>
<keyword evidence="3" id="KW-0515">Mutator protein</keyword>
<dbReference type="GO" id="GO:0008413">
    <property type="term" value="F:8-oxo-7,8-dihydroguanosine triphosphate pyrophosphatase activity"/>
    <property type="evidence" value="ECO:0007669"/>
    <property type="project" value="TreeGrafter"/>
</dbReference>
<keyword evidence="7" id="KW-0378">Hydrolase</keyword>
<dbReference type="InterPro" id="IPR020084">
    <property type="entry name" value="NUDIX_hydrolase_CS"/>
</dbReference>
<evidence type="ECO:0000256" key="8">
    <source>
        <dbReference type="ARBA" id="ARBA00022842"/>
    </source>
</evidence>
<evidence type="ECO:0000256" key="2">
    <source>
        <dbReference type="ARBA" id="ARBA00005582"/>
    </source>
</evidence>
<dbReference type="SUPFAM" id="SSF55811">
    <property type="entry name" value="Nudix"/>
    <property type="match status" value="1"/>
</dbReference>
<proteinExistence type="inferred from homology"/>
<organism evidence="18 19">
    <name type="scientific">Vibrio viridaestus</name>
    <dbReference type="NCBI Taxonomy" id="2487322"/>
    <lineage>
        <taxon>Bacteria</taxon>
        <taxon>Pseudomonadati</taxon>
        <taxon>Pseudomonadota</taxon>
        <taxon>Gammaproteobacteria</taxon>
        <taxon>Vibrionales</taxon>
        <taxon>Vibrionaceae</taxon>
        <taxon>Vibrio</taxon>
    </lineage>
</organism>
<dbReference type="GO" id="GO:0035539">
    <property type="term" value="F:8-oxo-7,8-dihydrodeoxyguanosine triphosphate pyrophosphatase activity"/>
    <property type="evidence" value="ECO:0007669"/>
    <property type="project" value="UniProtKB-EC"/>
</dbReference>